<feature type="transmembrane region" description="Helical" evidence="2">
    <location>
        <begin position="1224"/>
        <end position="1245"/>
    </location>
</feature>
<dbReference type="SUPFAM" id="SSF49785">
    <property type="entry name" value="Galactose-binding domain-like"/>
    <property type="match status" value="1"/>
</dbReference>
<feature type="transmembrane region" description="Helical" evidence="2">
    <location>
        <begin position="21"/>
        <end position="39"/>
    </location>
</feature>
<feature type="transmembrane region" description="Helical" evidence="2">
    <location>
        <begin position="67"/>
        <end position="89"/>
    </location>
</feature>
<feature type="transmembrane region" description="Helical" evidence="2">
    <location>
        <begin position="376"/>
        <end position="396"/>
    </location>
</feature>
<reference evidence="4 5" key="1">
    <citation type="journal article" date="2009" name="Int. J. Syst. Evol. Microbiol.">
        <title>Janibacter hoylei sp. nov., Bacillus isronensis sp. nov. and Bacillus aryabhattai sp. nov., isolated from cryotubes used for collecting air from the upper atmosphere.</title>
        <authorList>
            <person name="Shivaji S."/>
            <person name="Chaturvedi P."/>
            <person name="Begum Z."/>
            <person name="Pindi P.K."/>
            <person name="Manorama R."/>
            <person name="Padmanaban D.A."/>
            <person name="Shouche Y.S."/>
            <person name="Pawar S."/>
            <person name="Vaishampayan P."/>
            <person name="Dutt C.B."/>
            <person name="Datta G.N."/>
            <person name="Manchanda R.K."/>
            <person name="Rao U.R."/>
            <person name="Bhargava P.M."/>
            <person name="Narlikar J.V."/>
        </authorList>
    </citation>
    <scope>NUCLEOTIDE SEQUENCE [LARGE SCALE GENOMIC DNA]</scope>
    <source>
        <strain evidence="4 5">PVAS-1</strain>
    </source>
</reference>
<feature type="compositionally biased region" description="Low complexity" evidence="1">
    <location>
        <begin position="1256"/>
        <end position="1267"/>
    </location>
</feature>
<sequence length="1427" mass="152408">MSPADGESVPARSTALRAAHLAALAVLALVVFGNAYGHFHTDIKPEVYVSPGRMLQQYLSSWSTTPYLGAANFNVGLVPVLVWTALLRLVGFSPELTFKIFHFVLWVIGARGAGRLLRELVPKVSPWSVFVTSVVFLANPYAVTGGSTLAIALPMCLLPWMLVALIKALRDPTSWVWPACVGLLFFAMSGMNVAVVPIYQLLMAIPVVLVLRRAWSLRWSAVASVVAKCGAFVLGLSLYWLVPSFAAQGTGAQVVRGSETLDGIARVSSYLEVLRGLGMWTLYGRSDAGPWVPQYAIYITAAFVVVLTVLWPALALWSLRWTPPTVTRIAAVSVAIAAVIMVGLFPGDPSAPAGAVMEWAFEHVPGAVAFRTSNKIGAVLALAFALTIGLGAHHIASRVRAVPGLRQLSVGGAFVLVIAWAAPAFTGNLYISEFDVPDYWHQAADRVNESSSDHRVLLLPGQVRPYYRWSQERPDDVSNSLITRDTVIPETTSSTSAGGANFLNALDDTVQSETSVNSAVSTYARYLGVDQILLRHDIVWEDAGGARPGSTARVLAGDPGLFGQANFGESGRNILPPSIAPEDYRESLLHPVQLYDVDEPVSTVRVSPTKGSLLVAGDAWALPPLTDEGLLRDTPLFRYTSDVDDDDFATAVEDAGRIVLTDTNRRRASITNRLTSGNGPLLTEDETPELTRALGTPDDQTVLRRSGILAKASEEGATFFEMPSAVAENAVDGNPSTSWIFGDFRRAPGMSLDLTLPQSERLDTVTISQADLGPVGIDEVELTAGGRTVTGRFPAKGDLQLDLDGVDARTARLEVKSLKGDGFNLVGISEIDLGTDEVAERTARLPRSLDQKYSRLTPRERQSFGEVPLDIYLNRVINTPTGRDDSESDLRRDFTVPDDRLMQLSAKVRLGDDWEEVYDRLGGVSTGPTFRSASVFFNNADLRASRAADDDAETAWVPGGGMEGEWWEATAPDTTTFDEVRITQADGFGATADDTRFASEVEVTVDGKPAGTGTVRRGTSTVALDRPVRGKRIRVEVTDTRGGDEATNARFTTIDAGLGQAARTGTARGCLTVATLDGKPVRMRPADASAVAVSDSVGAAWVGCERLDLSWGEHRLRPVDDVTLDSLTMRDTSGLKTTAAASAPTSQIDQHAGGGATVRTGAGKGSYAVVLGQGYDSRWTATMDGTDLGTPVQLDGYSVGWIIDDPSQAHEIEISFAPQRSATIALLVSTTVLVLAFYLVGAHLWSLRQRRREEAAAAPTPETGAGTDFADGHDDGLEARRATTTTEVVAPEEDPVNDPLARSATGGRHGRPRRRALVETLVVLGSGLLVGWPGLLVAAIAVALVRLRGVRAERLIDAGVVLVIAAALWFVVGPGNTGGEVSADAISASMWPHRLAGGGLVLAVLGGLLRSEQQLQSLTTKERHGPA</sequence>
<dbReference type="GO" id="GO:0016740">
    <property type="term" value="F:transferase activity"/>
    <property type="evidence" value="ECO:0007669"/>
    <property type="project" value="InterPro"/>
</dbReference>
<evidence type="ECO:0000256" key="1">
    <source>
        <dbReference type="SAM" id="MobiDB-lite"/>
    </source>
</evidence>
<dbReference type="Pfam" id="PF11847">
    <property type="entry name" value="GT-C_AftD"/>
    <property type="match status" value="1"/>
</dbReference>
<protein>
    <submittedName>
        <fullName evidence="4">DUF3367 domain-containing protein</fullName>
    </submittedName>
</protein>
<dbReference type="EMBL" id="PIPF01000014">
    <property type="protein sequence ID" value="RWU81564.1"/>
    <property type="molecule type" value="Genomic_DNA"/>
</dbReference>
<feature type="transmembrane region" description="Helical" evidence="2">
    <location>
        <begin position="295"/>
        <end position="317"/>
    </location>
</feature>
<feature type="transmembrane region" description="Helical" evidence="2">
    <location>
        <begin position="149"/>
        <end position="169"/>
    </location>
</feature>
<gene>
    <name evidence="4" type="ORF">CWN80_14635</name>
</gene>
<dbReference type="InterPro" id="IPR008979">
    <property type="entry name" value="Galactose-bd-like_sf"/>
</dbReference>
<evidence type="ECO:0000313" key="5">
    <source>
        <dbReference type="Proteomes" id="UP000288711"/>
    </source>
</evidence>
<dbReference type="Gene3D" id="2.60.120.260">
    <property type="entry name" value="Galactose-binding domain-like"/>
    <property type="match status" value="1"/>
</dbReference>
<dbReference type="OrthoDB" id="5242711at2"/>
<keyword evidence="5" id="KW-1185">Reference proteome</keyword>
<feature type="transmembrane region" description="Helical" evidence="2">
    <location>
        <begin position="1355"/>
        <end position="1372"/>
    </location>
</feature>
<dbReference type="Proteomes" id="UP000288711">
    <property type="component" value="Unassembled WGS sequence"/>
</dbReference>
<feature type="domain" description="Alpha-(1-&gt;3)-arabinofuranosyltransferase N-terminal GT-C" evidence="3">
    <location>
        <begin position="26"/>
        <end position="689"/>
    </location>
</feature>
<name>A0A444AZQ1_9MICO</name>
<keyword evidence="2" id="KW-0472">Membrane</keyword>
<feature type="transmembrane region" description="Helical" evidence="2">
    <location>
        <begin position="175"/>
        <end position="199"/>
    </location>
</feature>
<comment type="caution">
    <text evidence="4">The sequence shown here is derived from an EMBL/GenBank/DDBJ whole genome shotgun (WGS) entry which is preliminary data.</text>
</comment>
<feature type="region of interest" description="Disordered" evidence="1">
    <location>
        <begin position="1255"/>
        <end position="1311"/>
    </location>
</feature>
<keyword evidence="2" id="KW-0812">Transmembrane</keyword>
<dbReference type="InterPro" id="IPR021798">
    <property type="entry name" value="AftD_N"/>
</dbReference>
<evidence type="ECO:0000313" key="4">
    <source>
        <dbReference type="EMBL" id="RWU81564.1"/>
    </source>
</evidence>
<feature type="compositionally biased region" description="Basic and acidic residues" evidence="1">
    <location>
        <begin position="1270"/>
        <end position="1281"/>
    </location>
</feature>
<evidence type="ECO:0000256" key="2">
    <source>
        <dbReference type="SAM" id="Phobius"/>
    </source>
</evidence>
<evidence type="ECO:0000259" key="3">
    <source>
        <dbReference type="Pfam" id="PF11847"/>
    </source>
</evidence>
<keyword evidence="2" id="KW-1133">Transmembrane helix</keyword>
<organism evidence="4 5">
    <name type="scientific">Janibacter hoylei PVAS-1</name>
    <dbReference type="NCBI Taxonomy" id="1210046"/>
    <lineage>
        <taxon>Bacteria</taxon>
        <taxon>Bacillati</taxon>
        <taxon>Actinomycetota</taxon>
        <taxon>Actinomycetes</taxon>
        <taxon>Micrococcales</taxon>
        <taxon>Intrasporangiaceae</taxon>
        <taxon>Janibacter</taxon>
    </lineage>
</organism>
<accession>A0A444AZQ1</accession>
<feature type="transmembrane region" description="Helical" evidence="2">
    <location>
        <begin position="1321"/>
        <end position="1343"/>
    </location>
</feature>
<feature type="transmembrane region" description="Helical" evidence="2">
    <location>
        <begin position="329"/>
        <end position="347"/>
    </location>
</feature>
<proteinExistence type="predicted"/>
<feature type="transmembrane region" description="Helical" evidence="2">
    <location>
        <begin position="408"/>
        <end position="431"/>
    </location>
</feature>
<feature type="transmembrane region" description="Helical" evidence="2">
    <location>
        <begin position="219"/>
        <end position="242"/>
    </location>
</feature>